<reference evidence="3 4" key="1">
    <citation type="journal article" date="2012" name="J. Bacteriol.">
        <title>Draft genome sequence of Streptomyces globisporus C-1027, which produces an antitumor antibiotic consisting of a nine-membered enediyne with a chromoprotein.</title>
        <authorList>
            <person name="Wang L."/>
            <person name="Wang S."/>
            <person name="He Q."/>
            <person name="Yu T."/>
            <person name="Li Q."/>
            <person name="Hong B."/>
        </authorList>
    </citation>
    <scope>NUCLEOTIDE SEQUENCE [LARGE SCALE GENOMIC DNA]</scope>
    <source>
        <strain evidence="3 4">C-1027</strain>
    </source>
</reference>
<dbReference type="Pfam" id="PF04149">
    <property type="entry name" value="DUF397"/>
    <property type="match status" value="1"/>
</dbReference>
<feature type="compositionally biased region" description="Polar residues" evidence="1">
    <location>
        <begin position="1"/>
        <end position="22"/>
    </location>
</feature>
<organism evidence="3 4">
    <name type="scientific">Streptomyces globisporus C-1027</name>
    <dbReference type="NCBI Taxonomy" id="1172567"/>
    <lineage>
        <taxon>Bacteria</taxon>
        <taxon>Bacillati</taxon>
        <taxon>Actinomycetota</taxon>
        <taxon>Actinomycetes</taxon>
        <taxon>Kitasatosporales</taxon>
        <taxon>Streptomycetaceae</taxon>
        <taxon>Streptomyces</taxon>
    </lineage>
</organism>
<accession>A0A0U2SVE8</accession>
<evidence type="ECO:0000256" key="1">
    <source>
        <dbReference type="SAM" id="MobiDB-lite"/>
    </source>
</evidence>
<protein>
    <submittedName>
        <fullName evidence="3">DUF397 domain-containing protein</fullName>
    </submittedName>
</protein>
<dbReference type="InterPro" id="IPR007278">
    <property type="entry name" value="DUF397"/>
</dbReference>
<dbReference type="STRING" id="1172567.WQO_11685"/>
<sequence length="73" mass="7520">MDSESVPATSLLNGWRKSSYSNGDGGSCLEVQDHHPTAVPVRDSKVPGGPALLIPAAGWTSFVDAVKRGALSA</sequence>
<evidence type="ECO:0000313" key="4">
    <source>
        <dbReference type="Proteomes" id="UP000064183"/>
    </source>
</evidence>
<proteinExistence type="predicted"/>
<dbReference type="AlphaFoldDB" id="A0A0U2SVE8"/>
<dbReference type="GeneID" id="27782998"/>
<dbReference type="EMBL" id="CP013738">
    <property type="protein sequence ID" value="ALU93952.1"/>
    <property type="molecule type" value="Genomic_DNA"/>
</dbReference>
<dbReference type="KEGG" id="sgb:WQO_11685"/>
<evidence type="ECO:0000259" key="2">
    <source>
        <dbReference type="Pfam" id="PF04149"/>
    </source>
</evidence>
<feature type="region of interest" description="Disordered" evidence="1">
    <location>
        <begin position="1"/>
        <end position="28"/>
    </location>
</feature>
<gene>
    <name evidence="3" type="ORF">WQO_11685</name>
</gene>
<dbReference type="Proteomes" id="UP000064183">
    <property type="component" value="Chromosome"/>
</dbReference>
<dbReference type="RefSeq" id="WP_010062864.1">
    <property type="nucleotide sequence ID" value="NZ_CP013738.1"/>
</dbReference>
<evidence type="ECO:0000313" key="3">
    <source>
        <dbReference type="EMBL" id="ALU93952.1"/>
    </source>
</evidence>
<name>A0A0U2SVE8_STRGL</name>
<feature type="domain" description="DUF397" evidence="2">
    <location>
        <begin position="14"/>
        <end position="67"/>
    </location>
</feature>